<feature type="domain" description="Kazrin N-terminal" evidence="3">
    <location>
        <begin position="44"/>
        <end position="224"/>
    </location>
</feature>
<dbReference type="PANTHER" id="PTHR12776">
    <property type="entry name" value="KAZRIN-RELATED"/>
    <property type="match status" value="1"/>
</dbReference>
<evidence type="ECO:0000256" key="1">
    <source>
        <dbReference type="SAM" id="Coils"/>
    </source>
</evidence>
<dbReference type="GeneTree" id="ENSGT00940000154570"/>
<dbReference type="PANTHER" id="PTHR12776:SF1">
    <property type="entry name" value="KAZRIN"/>
    <property type="match status" value="1"/>
</dbReference>
<reference evidence="4" key="2">
    <citation type="submission" date="2025-08" db="UniProtKB">
        <authorList>
            <consortium name="Ensembl"/>
        </authorList>
    </citation>
    <scope>IDENTIFICATION</scope>
</reference>
<organism evidence="4 5">
    <name type="scientific">Ailuropoda melanoleuca</name>
    <name type="common">Giant panda</name>
    <dbReference type="NCBI Taxonomy" id="9646"/>
    <lineage>
        <taxon>Eukaryota</taxon>
        <taxon>Metazoa</taxon>
        <taxon>Chordata</taxon>
        <taxon>Craniata</taxon>
        <taxon>Vertebrata</taxon>
        <taxon>Euteleostomi</taxon>
        <taxon>Mammalia</taxon>
        <taxon>Eutheria</taxon>
        <taxon>Laurasiatheria</taxon>
        <taxon>Carnivora</taxon>
        <taxon>Caniformia</taxon>
        <taxon>Ursidae</taxon>
        <taxon>Ailuropoda</taxon>
    </lineage>
</organism>
<evidence type="ECO:0000313" key="5">
    <source>
        <dbReference type="Proteomes" id="UP000008912"/>
    </source>
</evidence>
<protein>
    <submittedName>
        <fullName evidence="4">Kazrin, periplakin interacting protein</fullName>
    </submittedName>
</protein>
<accession>A0A7N5JML0</accession>
<reference evidence="4 5" key="1">
    <citation type="journal article" date="2010" name="Nature">
        <title>The sequence and de novo assembly of the giant panda genome.</title>
        <authorList>
            <person name="Li R."/>
            <person name="Fan W."/>
            <person name="Tian G."/>
            <person name="Zhu H."/>
            <person name="He L."/>
            <person name="Cai J."/>
            <person name="Huang Q."/>
            <person name="Cai Q."/>
            <person name="Li B."/>
            <person name="Bai Y."/>
            <person name="Zhang Z."/>
            <person name="Zhang Y."/>
            <person name="Wang W."/>
            <person name="Li J."/>
            <person name="Wei F."/>
            <person name="Li H."/>
            <person name="Jian M."/>
            <person name="Li J."/>
            <person name="Zhang Z."/>
            <person name="Nielsen R."/>
            <person name="Li D."/>
            <person name="Gu W."/>
            <person name="Yang Z."/>
            <person name="Xuan Z."/>
            <person name="Ryder O.A."/>
            <person name="Leung F.C."/>
            <person name="Zhou Y."/>
            <person name="Cao J."/>
            <person name="Sun X."/>
            <person name="Fu Y."/>
            <person name="Fang X."/>
            <person name="Guo X."/>
            <person name="Wang B."/>
            <person name="Hou R."/>
            <person name="Shen F."/>
            <person name="Mu B."/>
            <person name="Ni P."/>
            <person name="Lin R."/>
            <person name="Qian W."/>
            <person name="Wang G."/>
            <person name="Yu C."/>
            <person name="Nie W."/>
            <person name="Wang J."/>
            <person name="Wu Z."/>
            <person name="Liang H."/>
            <person name="Min J."/>
            <person name="Wu Q."/>
            <person name="Cheng S."/>
            <person name="Ruan J."/>
            <person name="Wang M."/>
            <person name="Shi Z."/>
            <person name="Wen M."/>
            <person name="Liu B."/>
            <person name="Ren X."/>
            <person name="Zheng H."/>
            <person name="Dong D."/>
            <person name="Cook K."/>
            <person name="Shan G."/>
            <person name="Zhang H."/>
            <person name="Kosiol C."/>
            <person name="Xie X."/>
            <person name="Lu Z."/>
            <person name="Zheng H."/>
            <person name="Li Y."/>
            <person name="Steiner C.C."/>
            <person name="Lam T.T."/>
            <person name="Lin S."/>
            <person name="Zhang Q."/>
            <person name="Li G."/>
            <person name="Tian J."/>
            <person name="Gong T."/>
            <person name="Liu H."/>
            <person name="Zhang D."/>
            <person name="Fang L."/>
            <person name="Ye C."/>
            <person name="Zhang J."/>
            <person name="Hu W."/>
            <person name="Xu A."/>
            <person name="Ren Y."/>
            <person name="Zhang G."/>
            <person name="Bruford M.W."/>
            <person name="Li Q."/>
            <person name="Ma L."/>
            <person name="Guo Y."/>
            <person name="An N."/>
            <person name="Hu Y."/>
            <person name="Zheng Y."/>
            <person name="Shi Y."/>
            <person name="Li Z."/>
            <person name="Liu Q."/>
            <person name="Chen Y."/>
            <person name="Zhao J."/>
            <person name="Qu N."/>
            <person name="Zhao S."/>
            <person name="Tian F."/>
            <person name="Wang X."/>
            <person name="Wang H."/>
            <person name="Xu L."/>
            <person name="Liu X."/>
            <person name="Vinar T."/>
            <person name="Wang Y."/>
            <person name="Lam T.W."/>
            <person name="Yiu S.M."/>
            <person name="Liu S."/>
            <person name="Zhang H."/>
            <person name="Li D."/>
            <person name="Huang Y."/>
            <person name="Wang X."/>
            <person name="Yang G."/>
            <person name="Jiang Z."/>
            <person name="Wang J."/>
            <person name="Qin N."/>
            <person name="Li L."/>
            <person name="Li J."/>
            <person name="Bolund L."/>
            <person name="Kristiansen K."/>
            <person name="Wong G.K."/>
            <person name="Olson M."/>
            <person name="Zhang X."/>
            <person name="Li S."/>
            <person name="Yang H."/>
            <person name="Wang J."/>
            <person name="Wang J."/>
        </authorList>
    </citation>
    <scope>NUCLEOTIDE SEQUENCE [LARGE SCALE GENOMIC DNA]</scope>
</reference>
<gene>
    <name evidence="4" type="primary">KAZN</name>
</gene>
<dbReference type="InterPro" id="IPR037614">
    <property type="entry name" value="Kazrin"/>
</dbReference>
<sequence length="486" mass="53722">MLSLVCCLDAFKRSQLEDMGDGESSEPPTSGIGPKGAVAALNLEEMNNQKVLLREEVSRLQEEVHLLRQMKEMLTKDLEESQGGKSSEVLSATELRVQLAQKEQELARAKEALQAMKADRKRLKGEKTDLVSQMQQLYATLESREEQLRDFIRNYEQHRKESEDAVKALAKEKDLLEREKWELRRQAKEATDHATALRSQLDLKDNRMKELEAELAMAKQSLATLTKDVPKRHSLAMPGETVLNGNQEWVVQADLPLTAAIRQSQQTLYHSHPPHPADRQAVRVSPCHSRQPSVISDASAAEGDRSSTPSDINSPRHRTHSLCNGDSPGPVQKNLHNPIVQVGVLPWPRGPSFHPTVTRNPSAPCSPGPLASPLPYLGHPRQRGVKPLPQSVMVWCLSQAQYLVCPSLSSFQSVDLLSASHIFHPAALVSSPSSQRLMTQAIFGHLAAGYCSLFIFNISVSCHQRGGATGRKTGIENQKGSLRSAV</sequence>
<keyword evidence="5" id="KW-1185">Reference proteome</keyword>
<dbReference type="Gene3D" id="1.10.287.1490">
    <property type="match status" value="1"/>
</dbReference>
<dbReference type="Ensembl" id="ENSAMET00000029240.1">
    <property type="protein sequence ID" value="ENSAMEP00000027725.1"/>
    <property type="gene ID" value="ENSAMEG00000011994.2"/>
</dbReference>
<dbReference type="Pfam" id="PF25986">
    <property type="entry name" value="Kazrin"/>
    <property type="match status" value="1"/>
</dbReference>
<evidence type="ECO:0000256" key="2">
    <source>
        <dbReference type="SAM" id="MobiDB-lite"/>
    </source>
</evidence>
<evidence type="ECO:0000313" key="4">
    <source>
        <dbReference type="Ensembl" id="ENSAMEP00000027725.1"/>
    </source>
</evidence>
<feature type="region of interest" description="Disordered" evidence="2">
    <location>
        <begin position="265"/>
        <end position="331"/>
    </location>
</feature>
<evidence type="ECO:0000259" key="3">
    <source>
        <dbReference type="Pfam" id="PF25986"/>
    </source>
</evidence>
<dbReference type="AlphaFoldDB" id="A0A7N5JML0"/>
<keyword evidence="1" id="KW-0175">Coiled coil</keyword>
<name>A0A7N5JML0_AILME</name>
<reference evidence="4" key="3">
    <citation type="submission" date="2025-09" db="UniProtKB">
        <authorList>
            <consortium name="Ensembl"/>
        </authorList>
    </citation>
    <scope>IDENTIFICATION</scope>
</reference>
<proteinExistence type="predicted"/>
<dbReference type="InterPro" id="IPR059089">
    <property type="entry name" value="Kazrin_N"/>
</dbReference>
<dbReference type="Proteomes" id="UP000008912">
    <property type="component" value="Unassembled WGS sequence"/>
</dbReference>
<feature type="coiled-coil region" evidence="1">
    <location>
        <begin position="43"/>
        <end position="228"/>
    </location>
</feature>